<comment type="caution">
    <text evidence="2">The sequence shown here is derived from an EMBL/GenBank/DDBJ whole genome shotgun (WGS) entry which is preliminary data.</text>
</comment>
<organism evidence="2 3">
    <name type="scientific">Microbacterium marinilacus</name>
    <dbReference type="NCBI Taxonomy" id="415209"/>
    <lineage>
        <taxon>Bacteria</taxon>
        <taxon>Bacillati</taxon>
        <taxon>Actinomycetota</taxon>
        <taxon>Actinomycetes</taxon>
        <taxon>Micrococcales</taxon>
        <taxon>Microbacteriaceae</taxon>
        <taxon>Microbacterium</taxon>
    </lineage>
</organism>
<dbReference type="RefSeq" id="WP_221858764.1">
    <property type="nucleotide sequence ID" value="NZ_BAAAYV010000006.1"/>
</dbReference>
<keyword evidence="1" id="KW-0812">Transmembrane</keyword>
<evidence type="ECO:0000256" key="1">
    <source>
        <dbReference type="SAM" id="Phobius"/>
    </source>
</evidence>
<keyword evidence="1" id="KW-1133">Transmembrane helix</keyword>
<keyword evidence="1" id="KW-0472">Membrane</keyword>
<protein>
    <submittedName>
        <fullName evidence="2">Uncharacterized protein</fullName>
    </submittedName>
</protein>
<gene>
    <name evidence="2" type="ORF">GCM10022202_15520</name>
</gene>
<dbReference type="EMBL" id="BAAAYV010000006">
    <property type="protein sequence ID" value="GAA3656165.1"/>
    <property type="molecule type" value="Genomic_DNA"/>
</dbReference>
<name>A0ABP7BDJ3_9MICO</name>
<dbReference type="Proteomes" id="UP001410795">
    <property type="component" value="Unassembled WGS sequence"/>
</dbReference>
<accession>A0ABP7BDJ3</accession>
<keyword evidence="3" id="KW-1185">Reference proteome</keyword>
<feature type="transmembrane region" description="Helical" evidence="1">
    <location>
        <begin position="47"/>
        <end position="72"/>
    </location>
</feature>
<evidence type="ECO:0000313" key="2">
    <source>
        <dbReference type="EMBL" id="GAA3656165.1"/>
    </source>
</evidence>
<proteinExistence type="predicted"/>
<reference evidence="3" key="1">
    <citation type="journal article" date="2019" name="Int. J. Syst. Evol. Microbiol.">
        <title>The Global Catalogue of Microorganisms (GCM) 10K type strain sequencing project: providing services to taxonomists for standard genome sequencing and annotation.</title>
        <authorList>
            <consortium name="The Broad Institute Genomics Platform"/>
            <consortium name="The Broad Institute Genome Sequencing Center for Infectious Disease"/>
            <person name="Wu L."/>
            <person name="Ma J."/>
        </authorList>
    </citation>
    <scope>NUCLEOTIDE SEQUENCE [LARGE SCALE GENOMIC DNA]</scope>
    <source>
        <strain evidence="3">JCM 16546</strain>
    </source>
</reference>
<sequence>MTPRPDIPLLDALRAADPAAAIALDTAEATAAVRRARPHRPPRRRRVFWAAALAALVVVGVPVGAVATGFAARTGWFGSPNPGDDRGSFFSTESDDTEWLDLGADDLPDVVASLYPEWLPLAPGVTREALTARVVDALAHDDALAQETLVRRTFESEAYRDWIGAWIAAHDAGDAAARARATEVLGEAAGWPAMVATDGGGVTDTMHAFARRVATGDAEAAQALAQIENAPGWDGVDRSALGAEIYDEAREAQR</sequence>
<evidence type="ECO:0000313" key="3">
    <source>
        <dbReference type="Proteomes" id="UP001410795"/>
    </source>
</evidence>